<dbReference type="Proteomes" id="UP000823990">
    <property type="component" value="Unassembled WGS sequence"/>
</dbReference>
<proteinExistence type="predicted"/>
<reference evidence="2" key="2">
    <citation type="submission" date="2021-04" db="EMBL/GenBank/DDBJ databases">
        <authorList>
            <person name="Gilroy R."/>
        </authorList>
    </citation>
    <scope>NUCLEOTIDE SEQUENCE</scope>
    <source>
        <strain evidence="2">12435</strain>
    </source>
</reference>
<keyword evidence="1" id="KW-0472">Membrane</keyword>
<evidence type="ECO:0000256" key="1">
    <source>
        <dbReference type="SAM" id="Phobius"/>
    </source>
</evidence>
<evidence type="ECO:0000313" key="2">
    <source>
        <dbReference type="EMBL" id="HIW02597.1"/>
    </source>
</evidence>
<name>A0A9D1Q1M3_9FIRM</name>
<reference evidence="2" key="1">
    <citation type="journal article" date="2021" name="PeerJ">
        <title>Extensive microbial diversity within the chicken gut microbiome revealed by metagenomics and culture.</title>
        <authorList>
            <person name="Gilroy R."/>
            <person name="Ravi A."/>
            <person name="Getino M."/>
            <person name="Pursley I."/>
            <person name="Horton D.L."/>
            <person name="Alikhan N.F."/>
            <person name="Baker D."/>
            <person name="Gharbi K."/>
            <person name="Hall N."/>
            <person name="Watson M."/>
            <person name="Adriaenssens E.M."/>
            <person name="Foster-Nyarko E."/>
            <person name="Jarju S."/>
            <person name="Secka A."/>
            <person name="Antonio M."/>
            <person name="Oren A."/>
            <person name="Chaudhuri R.R."/>
            <person name="La Ragione R."/>
            <person name="Hildebrand F."/>
            <person name="Pallen M.J."/>
        </authorList>
    </citation>
    <scope>NUCLEOTIDE SEQUENCE</scope>
    <source>
        <strain evidence="2">12435</strain>
    </source>
</reference>
<feature type="transmembrane region" description="Helical" evidence="1">
    <location>
        <begin position="59"/>
        <end position="77"/>
    </location>
</feature>
<sequence length="80" mass="8495">MESVILETPLLLVGYGIAFALCVFGIVKRAGYAVHIVSAAIFIAAFTFTLLLGAGMQEALIVTLIFLSLNMTGYVRGGKK</sequence>
<protein>
    <submittedName>
        <fullName evidence="2">Uncharacterized protein</fullName>
    </submittedName>
</protein>
<keyword evidence="1" id="KW-1133">Transmembrane helix</keyword>
<keyword evidence="1" id="KW-0812">Transmembrane</keyword>
<accession>A0A9D1Q1M3</accession>
<dbReference type="EMBL" id="DXHS01000071">
    <property type="protein sequence ID" value="HIW02597.1"/>
    <property type="molecule type" value="Genomic_DNA"/>
</dbReference>
<organism evidence="2 3">
    <name type="scientific">Candidatus Protoclostridium stercorigallinarum</name>
    <dbReference type="NCBI Taxonomy" id="2838741"/>
    <lineage>
        <taxon>Bacteria</taxon>
        <taxon>Bacillati</taxon>
        <taxon>Bacillota</taxon>
        <taxon>Clostridia</taxon>
        <taxon>Candidatus Protoclostridium</taxon>
    </lineage>
</organism>
<evidence type="ECO:0000313" key="3">
    <source>
        <dbReference type="Proteomes" id="UP000823990"/>
    </source>
</evidence>
<dbReference type="AlphaFoldDB" id="A0A9D1Q1M3"/>
<gene>
    <name evidence="2" type="ORF">H9892_04590</name>
</gene>
<comment type="caution">
    <text evidence="2">The sequence shown here is derived from an EMBL/GenBank/DDBJ whole genome shotgun (WGS) entry which is preliminary data.</text>
</comment>
<feature type="transmembrane region" description="Helical" evidence="1">
    <location>
        <begin position="6"/>
        <end position="27"/>
    </location>
</feature>
<feature type="transmembrane region" description="Helical" evidence="1">
    <location>
        <begin position="34"/>
        <end position="53"/>
    </location>
</feature>